<dbReference type="SMART" id="SM00066">
    <property type="entry name" value="GAL4"/>
    <property type="match status" value="1"/>
</dbReference>
<proteinExistence type="predicted"/>
<keyword evidence="1" id="KW-0539">Nucleus</keyword>
<organism evidence="3 4">
    <name type="scientific">Cephalotrichum gorgonifer</name>
    <dbReference type="NCBI Taxonomy" id="2041049"/>
    <lineage>
        <taxon>Eukaryota</taxon>
        <taxon>Fungi</taxon>
        <taxon>Dikarya</taxon>
        <taxon>Ascomycota</taxon>
        <taxon>Pezizomycotina</taxon>
        <taxon>Sordariomycetes</taxon>
        <taxon>Hypocreomycetidae</taxon>
        <taxon>Microascales</taxon>
        <taxon>Microascaceae</taxon>
        <taxon>Cephalotrichum</taxon>
    </lineage>
</organism>
<dbReference type="Pfam" id="PF00172">
    <property type="entry name" value="Zn_clus"/>
    <property type="match status" value="1"/>
</dbReference>
<dbReference type="Gene3D" id="4.10.240.10">
    <property type="entry name" value="Zn(2)-C6 fungal-type DNA-binding domain"/>
    <property type="match status" value="1"/>
</dbReference>
<gene>
    <name evidence="3" type="ORF">DNG_06858</name>
</gene>
<dbReference type="GO" id="GO:0008270">
    <property type="term" value="F:zinc ion binding"/>
    <property type="evidence" value="ECO:0007669"/>
    <property type="project" value="InterPro"/>
</dbReference>
<dbReference type="CDD" id="cd12148">
    <property type="entry name" value="fungal_TF_MHR"/>
    <property type="match status" value="1"/>
</dbReference>
<keyword evidence="4" id="KW-1185">Reference proteome</keyword>
<dbReference type="EMBL" id="ONZQ02000009">
    <property type="protein sequence ID" value="SPO04175.1"/>
    <property type="molecule type" value="Genomic_DNA"/>
</dbReference>
<dbReference type="InterPro" id="IPR036864">
    <property type="entry name" value="Zn2-C6_fun-type_DNA-bd_sf"/>
</dbReference>
<dbReference type="SUPFAM" id="SSF57701">
    <property type="entry name" value="Zn2/Cys6 DNA-binding domain"/>
    <property type="match status" value="1"/>
</dbReference>
<protein>
    <recommendedName>
        <fullName evidence="2">Zn(2)-C6 fungal-type domain-containing protein</fullName>
    </recommendedName>
</protein>
<evidence type="ECO:0000259" key="2">
    <source>
        <dbReference type="PROSITE" id="PS50048"/>
    </source>
</evidence>
<dbReference type="CDD" id="cd00067">
    <property type="entry name" value="GAL4"/>
    <property type="match status" value="1"/>
</dbReference>
<name>A0AAE8N0N9_9PEZI</name>
<dbReference type="InterPro" id="IPR050797">
    <property type="entry name" value="Carb_Metab_Trans_Reg"/>
</dbReference>
<evidence type="ECO:0000313" key="4">
    <source>
        <dbReference type="Proteomes" id="UP001187682"/>
    </source>
</evidence>
<feature type="domain" description="Zn(2)-C6 fungal-type" evidence="2">
    <location>
        <begin position="11"/>
        <end position="40"/>
    </location>
</feature>
<comment type="caution">
    <text evidence="3">The sequence shown here is derived from an EMBL/GenBank/DDBJ whole genome shotgun (WGS) entry which is preliminary data.</text>
</comment>
<dbReference type="PANTHER" id="PTHR31668">
    <property type="entry name" value="GLUCOSE TRANSPORT TRANSCRIPTION REGULATOR RGT1-RELATED-RELATED"/>
    <property type="match status" value="1"/>
</dbReference>
<dbReference type="InterPro" id="IPR001138">
    <property type="entry name" value="Zn2Cys6_DnaBD"/>
</dbReference>
<sequence length="474" mass="53485">MSMPQKRASQACTPCRTRKVRCNGKQPCQECGHLNIACTFRPRCASAASRTHAKPRSVISTLIYSGSNSTRPLAASTRERPGLTITADDEFFLGLLPDYWAYVYTTCPLISIQTVKDSLARRGSEAIHAAFSYAYAAATLAVASSDSRDGSTNMISDLISRALHICPVVRDKSQINLTRIVISVYLRIAFGVLRDRDMELFYHREAVTMLQIIGVDQPLRCPSVTEGDVEVWQRLHWVVFIFDQLSSIAHDRMSLITPPETTPLQDDAMPDDVYASFTRASALYQLVDPDFLSFWRDKEGSPTLTHEWIIAKQEAFDQQRKLVQDACPDLAPLQRADLVLTCQWLRLLVWQMATRKYLLRSDALQDYMLLYFPVQESVYLRGILRELEGQPLRVGIGFVRKLFEVVDSASDVLTVSAGLQLPEDGSVVRQWLDNTCHLIRYIQQSGKLNDIQRAILQQKLESLEAVQAEFGCVI</sequence>
<evidence type="ECO:0000313" key="3">
    <source>
        <dbReference type="EMBL" id="SPO04175.1"/>
    </source>
</evidence>
<dbReference type="PANTHER" id="PTHR31668:SF24">
    <property type="entry name" value="TRANSCRIPTION FACTOR, PUTATIVE-RELATED"/>
    <property type="match status" value="1"/>
</dbReference>
<accession>A0AAE8N0N9</accession>
<dbReference type="Proteomes" id="UP001187682">
    <property type="component" value="Unassembled WGS sequence"/>
</dbReference>
<dbReference type="PROSITE" id="PS00463">
    <property type="entry name" value="ZN2_CY6_FUNGAL_1"/>
    <property type="match status" value="1"/>
</dbReference>
<dbReference type="AlphaFoldDB" id="A0AAE8N0N9"/>
<evidence type="ECO:0000256" key="1">
    <source>
        <dbReference type="ARBA" id="ARBA00023242"/>
    </source>
</evidence>
<reference evidence="3" key="1">
    <citation type="submission" date="2018-03" db="EMBL/GenBank/DDBJ databases">
        <authorList>
            <person name="Guldener U."/>
        </authorList>
    </citation>
    <scope>NUCLEOTIDE SEQUENCE</scope>
</reference>
<dbReference type="PROSITE" id="PS50048">
    <property type="entry name" value="ZN2_CY6_FUNGAL_2"/>
    <property type="match status" value="1"/>
</dbReference>
<dbReference type="GO" id="GO:0000981">
    <property type="term" value="F:DNA-binding transcription factor activity, RNA polymerase II-specific"/>
    <property type="evidence" value="ECO:0007669"/>
    <property type="project" value="InterPro"/>
</dbReference>